<name>A0A1X6ZUK3_9RHOB</name>
<proteinExistence type="predicted"/>
<dbReference type="InterPro" id="IPR046917">
    <property type="entry name" value="ABC-3C_CTD12"/>
</dbReference>
<keyword evidence="3" id="KW-1185">Reference proteome</keyword>
<feature type="domain" description="ABC-three component systems C-terminal" evidence="1">
    <location>
        <begin position="169"/>
        <end position="311"/>
    </location>
</feature>
<protein>
    <recommendedName>
        <fullName evidence="1">ABC-three component systems C-terminal domain-containing protein</fullName>
    </recommendedName>
</protein>
<accession>A0A1X6ZUK3</accession>
<dbReference type="Pfam" id="PF20279">
    <property type="entry name" value="CTD12"/>
    <property type="match status" value="1"/>
</dbReference>
<gene>
    <name evidence="2" type="ORF">ROG8370_02827</name>
</gene>
<dbReference type="AlphaFoldDB" id="A0A1X6ZUK3"/>
<organism evidence="2 3">
    <name type="scientific">Roseovarius gaetbuli</name>
    <dbReference type="NCBI Taxonomy" id="1356575"/>
    <lineage>
        <taxon>Bacteria</taxon>
        <taxon>Pseudomonadati</taxon>
        <taxon>Pseudomonadota</taxon>
        <taxon>Alphaproteobacteria</taxon>
        <taxon>Rhodobacterales</taxon>
        <taxon>Roseobacteraceae</taxon>
        <taxon>Roseovarius</taxon>
    </lineage>
</organism>
<sequence length="319" mass="35671">MFQYFDLSDDQFEKIVVAIGQRLFGAGLMGFAAGIDGGRDAKFKGTADLYPSAAAPWTGCTIIQAKHTNGIDASFSDPAVCNIGNLTGIICDEIPKIKALYQSGEAQNYLLVSNRKLSGVAEPKLVELISDMTGLSIENIALAGTQQLDDWLELFPDAHASLSINPLQSPLIVRPDDLADTIEGFREAVQIVTSDEDRSTPTPRTTLVEKNRLNNMTPDFEALLRKRYLELTADIRRFLADPINENFKASYQEAVEEFNLKIIAKRTDYDTFDDVFNYLLDLLIGRSGILRSNKRLTRAMLYYMYWNCDIGRDKDDQTV</sequence>
<dbReference type="Proteomes" id="UP000194012">
    <property type="component" value="Unassembled WGS sequence"/>
</dbReference>
<dbReference type="EMBL" id="FWFJ01000031">
    <property type="protein sequence ID" value="SLN61421.1"/>
    <property type="molecule type" value="Genomic_DNA"/>
</dbReference>
<reference evidence="3" key="1">
    <citation type="submission" date="2017-03" db="EMBL/GenBank/DDBJ databases">
        <authorList>
            <person name="Rodrigo-Torres L."/>
            <person name="Arahal R.D."/>
            <person name="Lucena T."/>
        </authorList>
    </citation>
    <scope>NUCLEOTIDE SEQUENCE [LARGE SCALE GENOMIC DNA]</scope>
    <source>
        <strain evidence="3">CECT 8370</strain>
    </source>
</reference>
<evidence type="ECO:0000313" key="2">
    <source>
        <dbReference type="EMBL" id="SLN61421.1"/>
    </source>
</evidence>
<evidence type="ECO:0000259" key="1">
    <source>
        <dbReference type="Pfam" id="PF20279"/>
    </source>
</evidence>
<evidence type="ECO:0000313" key="3">
    <source>
        <dbReference type="Proteomes" id="UP000194012"/>
    </source>
</evidence>